<dbReference type="Proteomes" id="UP001056429">
    <property type="component" value="Unassembled WGS sequence"/>
</dbReference>
<dbReference type="SUPFAM" id="SSF141130">
    <property type="entry name" value="Acetamidase/Formamidase-like"/>
    <property type="match status" value="1"/>
</dbReference>
<reference evidence="1" key="1">
    <citation type="journal article" date="2021" name="mSystems">
        <title>Bacteria and Archaea Synergistically Convert Glycine Betaine to Biogenic Methane in the Formosa Cold Seep of the South China Sea.</title>
        <authorList>
            <person name="Li L."/>
            <person name="Zhang W."/>
            <person name="Zhang S."/>
            <person name="Song L."/>
            <person name="Sun Q."/>
            <person name="Zhang H."/>
            <person name="Xiang H."/>
            <person name="Dong X."/>
        </authorList>
    </citation>
    <scope>NUCLEOTIDE SEQUENCE</scope>
    <source>
        <strain evidence="1">ZWT</strain>
    </source>
</reference>
<dbReference type="Gene3D" id="2.60.120.580">
    <property type="entry name" value="Acetamidase/Formamidase-like domains"/>
    <property type="match status" value="1"/>
</dbReference>
<dbReference type="Pfam" id="PF03069">
    <property type="entry name" value="FmdA_AmdA"/>
    <property type="match status" value="1"/>
</dbReference>
<dbReference type="PANTHER" id="PTHR31891">
    <property type="entry name" value="FORMAMIDASE C869.04-RELATED"/>
    <property type="match status" value="1"/>
</dbReference>
<name>A0A9J6NW81_9CLOT</name>
<dbReference type="PANTHER" id="PTHR31891:SF1">
    <property type="entry name" value="FORMAMIDASE C869.04-RELATED"/>
    <property type="match status" value="1"/>
</dbReference>
<dbReference type="Gene3D" id="3.10.28.20">
    <property type="entry name" value="Acetamidase/Formamidase-like domains"/>
    <property type="match status" value="1"/>
</dbReference>
<keyword evidence="2" id="KW-1185">Reference proteome</keyword>
<organism evidence="1 2">
    <name type="scientific">Oceanirhabdus seepicola</name>
    <dbReference type="NCBI Taxonomy" id="2828781"/>
    <lineage>
        <taxon>Bacteria</taxon>
        <taxon>Bacillati</taxon>
        <taxon>Bacillota</taxon>
        <taxon>Clostridia</taxon>
        <taxon>Eubacteriales</taxon>
        <taxon>Clostridiaceae</taxon>
        <taxon>Oceanirhabdus</taxon>
    </lineage>
</organism>
<dbReference type="Gene3D" id="2.40.10.120">
    <property type="match status" value="1"/>
</dbReference>
<accession>A0A9J6NW81</accession>
<comment type="caution">
    <text evidence="1">The sequence shown here is derived from an EMBL/GenBank/DDBJ whole genome shotgun (WGS) entry which is preliminary data.</text>
</comment>
<sequence>MYIEEAEVGDTLKIEIIGIKVNNKGVMAARPNNGVLGEFFDTPKSKIIPIKDNKAIFNKKIHIPINPMIGVIGTAPQNEEIQTTVPDMHGGNLDCKRIVTGSTVFLPVNVKGGLLSIGDLHAVMSDGEIVICGLEVDGEVIVKVHVIKDKHFPLPMVVHGEHIMTISSRKTLDEAAKQATINMHKFLINELKMDVHDAGMLLSLVGELKICQIVDPLMTARMEFPISILDKYNYKIV</sequence>
<gene>
    <name evidence="1" type="ORF">KDK92_00765</name>
</gene>
<proteinExistence type="predicted"/>
<dbReference type="AlphaFoldDB" id="A0A9J6NW81"/>
<dbReference type="GO" id="GO:0016811">
    <property type="term" value="F:hydrolase activity, acting on carbon-nitrogen (but not peptide) bonds, in linear amides"/>
    <property type="evidence" value="ECO:0007669"/>
    <property type="project" value="InterPro"/>
</dbReference>
<reference evidence="1" key="2">
    <citation type="submission" date="2021-04" db="EMBL/GenBank/DDBJ databases">
        <authorList>
            <person name="Dong X."/>
        </authorList>
    </citation>
    <scope>NUCLEOTIDE SEQUENCE</scope>
    <source>
        <strain evidence="1">ZWT</strain>
    </source>
</reference>
<dbReference type="EMBL" id="JAGSOJ010000001">
    <property type="protein sequence ID" value="MCM1988254.1"/>
    <property type="molecule type" value="Genomic_DNA"/>
</dbReference>
<evidence type="ECO:0000313" key="2">
    <source>
        <dbReference type="Proteomes" id="UP001056429"/>
    </source>
</evidence>
<evidence type="ECO:0000313" key="1">
    <source>
        <dbReference type="EMBL" id="MCM1988254.1"/>
    </source>
</evidence>
<dbReference type="InterPro" id="IPR004304">
    <property type="entry name" value="FmdA_AmdA"/>
</dbReference>
<protein>
    <submittedName>
        <fullName evidence="1">Acetamidase/formamidase family protein</fullName>
    </submittedName>
</protein>